<reference evidence="2" key="2">
    <citation type="submission" date="2020-09" db="EMBL/GenBank/DDBJ databases">
        <authorList>
            <person name="Sun Q."/>
            <person name="Ohkuma M."/>
        </authorList>
    </citation>
    <scope>NUCLEOTIDE SEQUENCE</scope>
    <source>
        <strain evidence="2">JCM 4369</strain>
    </source>
</reference>
<protein>
    <submittedName>
        <fullName evidence="2">Uncharacterized protein</fullName>
    </submittedName>
</protein>
<sequence length="106" mass="10672">MCDSPVGEVIRTSSQATSPAESYWSSTALGQPAASALRGSVPTGGLAVLTAGALLVGCSASVTVNEKPAARTGRPKPRVTCPEDLAGKAGTTTRRTLTADDGARWA</sequence>
<gene>
    <name evidence="2" type="ORF">GCM10010260_80310</name>
</gene>
<name>A0A918IJU8_9ACTN</name>
<keyword evidence="3" id="KW-1185">Reference proteome</keyword>
<feature type="region of interest" description="Disordered" evidence="1">
    <location>
        <begin position="68"/>
        <end position="106"/>
    </location>
</feature>
<reference evidence="2" key="1">
    <citation type="journal article" date="2014" name="Int. J. Syst. Evol. Microbiol.">
        <title>Complete genome sequence of Corynebacterium casei LMG S-19264T (=DSM 44701T), isolated from a smear-ripened cheese.</title>
        <authorList>
            <consortium name="US DOE Joint Genome Institute (JGI-PGF)"/>
            <person name="Walter F."/>
            <person name="Albersmeier A."/>
            <person name="Kalinowski J."/>
            <person name="Ruckert C."/>
        </authorList>
    </citation>
    <scope>NUCLEOTIDE SEQUENCE</scope>
    <source>
        <strain evidence="2">JCM 4369</strain>
    </source>
</reference>
<accession>A0A918IJU8</accession>
<evidence type="ECO:0000313" key="3">
    <source>
        <dbReference type="Proteomes" id="UP000618795"/>
    </source>
</evidence>
<dbReference type="AlphaFoldDB" id="A0A918IJU8"/>
<evidence type="ECO:0000313" key="2">
    <source>
        <dbReference type="EMBL" id="GGV27740.1"/>
    </source>
</evidence>
<evidence type="ECO:0000256" key="1">
    <source>
        <dbReference type="SAM" id="MobiDB-lite"/>
    </source>
</evidence>
<dbReference type="Proteomes" id="UP000618795">
    <property type="component" value="Unassembled WGS sequence"/>
</dbReference>
<dbReference type="EMBL" id="BMTD01000032">
    <property type="protein sequence ID" value="GGV27740.1"/>
    <property type="molecule type" value="Genomic_DNA"/>
</dbReference>
<feature type="compositionally biased region" description="Basic and acidic residues" evidence="1">
    <location>
        <begin position="97"/>
        <end position="106"/>
    </location>
</feature>
<proteinExistence type="predicted"/>
<organism evidence="2 3">
    <name type="scientific">Streptomyces filipinensis</name>
    <dbReference type="NCBI Taxonomy" id="66887"/>
    <lineage>
        <taxon>Bacteria</taxon>
        <taxon>Bacillati</taxon>
        <taxon>Actinomycetota</taxon>
        <taxon>Actinomycetes</taxon>
        <taxon>Kitasatosporales</taxon>
        <taxon>Streptomycetaceae</taxon>
        <taxon>Streptomyces</taxon>
    </lineage>
</organism>
<comment type="caution">
    <text evidence="2">The sequence shown here is derived from an EMBL/GenBank/DDBJ whole genome shotgun (WGS) entry which is preliminary data.</text>
</comment>